<dbReference type="EMBL" id="JTDE01021290">
    <property type="protein sequence ID" value="KAF7233129.1"/>
    <property type="molecule type" value="Genomic_DNA"/>
</dbReference>
<gene>
    <name evidence="2" type="ORF">EG68_11366</name>
</gene>
<evidence type="ECO:0000313" key="2">
    <source>
        <dbReference type="EMBL" id="KAF7233129.1"/>
    </source>
</evidence>
<keyword evidence="3" id="KW-1185">Reference proteome</keyword>
<feature type="region of interest" description="Disordered" evidence="1">
    <location>
        <begin position="82"/>
        <end position="107"/>
    </location>
</feature>
<evidence type="ECO:0000313" key="3">
    <source>
        <dbReference type="Proteomes" id="UP000822476"/>
    </source>
</evidence>
<proteinExistence type="predicted"/>
<sequence>MTRDGAPTTLLDRASVLASFGLTEHIMRFTSIYSFSSTRPLGFLLDDFVAACSKSFEPPKVDRNRAVFADSVLVALEDPLLDASGEGKDHTHCRADEESRSKSARTKPRDLLLSVTYSLQEESMGKKLLQIFKDQVACN</sequence>
<protein>
    <submittedName>
        <fullName evidence="2">Uncharacterized protein</fullName>
    </submittedName>
</protein>
<organism evidence="2 3">
    <name type="scientific">Paragonimus skrjabini miyazakii</name>
    <dbReference type="NCBI Taxonomy" id="59628"/>
    <lineage>
        <taxon>Eukaryota</taxon>
        <taxon>Metazoa</taxon>
        <taxon>Spiralia</taxon>
        <taxon>Lophotrochozoa</taxon>
        <taxon>Platyhelminthes</taxon>
        <taxon>Trematoda</taxon>
        <taxon>Digenea</taxon>
        <taxon>Plagiorchiida</taxon>
        <taxon>Troglotremata</taxon>
        <taxon>Troglotrematidae</taxon>
        <taxon>Paragonimus</taxon>
    </lineage>
</organism>
<reference evidence="2" key="1">
    <citation type="submission" date="2019-07" db="EMBL/GenBank/DDBJ databases">
        <title>Annotation for the trematode Paragonimus miyazaki's.</title>
        <authorList>
            <person name="Choi Y.-J."/>
        </authorList>
    </citation>
    <scope>NUCLEOTIDE SEQUENCE</scope>
    <source>
        <strain evidence="2">Japan</strain>
    </source>
</reference>
<dbReference type="OrthoDB" id="10568778at2759"/>
<comment type="caution">
    <text evidence="2">The sequence shown here is derived from an EMBL/GenBank/DDBJ whole genome shotgun (WGS) entry which is preliminary data.</text>
</comment>
<evidence type="ECO:0000256" key="1">
    <source>
        <dbReference type="SAM" id="MobiDB-lite"/>
    </source>
</evidence>
<dbReference type="Proteomes" id="UP000822476">
    <property type="component" value="Unassembled WGS sequence"/>
</dbReference>
<accession>A0A8S9YAE1</accession>
<dbReference type="AlphaFoldDB" id="A0A8S9YAE1"/>
<feature type="compositionally biased region" description="Basic and acidic residues" evidence="1">
    <location>
        <begin position="85"/>
        <end position="101"/>
    </location>
</feature>
<name>A0A8S9YAE1_9TREM</name>